<keyword evidence="2" id="KW-1185">Reference proteome</keyword>
<evidence type="ECO:0000313" key="1">
    <source>
        <dbReference type="EMBL" id="WVT04664.1"/>
    </source>
</evidence>
<evidence type="ECO:0000313" key="2">
    <source>
        <dbReference type="Proteomes" id="UP001432360"/>
    </source>
</evidence>
<accession>A0ABZ2BAX1</accession>
<name>A0ABZ2BAX1_9HYPH</name>
<proteinExistence type="predicted"/>
<dbReference type="Proteomes" id="UP001432360">
    <property type="component" value="Chromosome"/>
</dbReference>
<dbReference type="Pfam" id="PF14354">
    <property type="entry name" value="Lar_restr_allev"/>
    <property type="match status" value="1"/>
</dbReference>
<dbReference type="EMBL" id="CP133148">
    <property type="protein sequence ID" value="WVT04664.1"/>
    <property type="molecule type" value="Genomic_DNA"/>
</dbReference>
<reference evidence="1" key="1">
    <citation type="submission" date="2023-08" db="EMBL/GenBank/DDBJ databases">
        <title>Complete genome sequence of Sinorhizobium chiapanecum ITTG S70 isolated from Acaciella angustissima nodules in Chiapas-Mexico.</title>
        <authorList>
            <person name="Rincon-Rosales R."/>
            <person name="Rogel M.A."/>
            <person name="Rincon-Medina C.I."/>
            <person name="Guerrero G."/>
            <person name="Manzano-Gomez L.A."/>
            <person name="Lopez-Lopez A."/>
            <person name="Rincon Molina F.A."/>
            <person name="Martinez-Romero E."/>
        </authorList>
    </citation>
    <scope>NUCLEOTIDE SEQUENCE</scope>
    <source>
        <strain evidence="1">ITTG S70</strain>
    </source>
</reference>
<protein>
    <submittedName>
        <fullName evidence="1">Lar family restriction alleviation protein</fullName>
    </submittedName>
</protein>
<dbReference type="RefSeq" id="WP_331373825.1">
    <property type="nucleotide sequence ID" value="NZ_CP133148.1"/>
</dbReference>
<sequence>MTDELLPCPFCGGKVTLEQPMRARSNEWWGVVCRNTENLGGTCAIEQRPSRTKEAAAERWNRRSGTGERLVVEKIAQIASAVGFQANEPAMELAGQIVSVLAANPEHIDRFMREGTGLFLDGTLNPENGSLTYRAINGSILSPAVLRQQKGTQQ</sequence>
<gene>
    <name evidence="1" type="ORF">RB548_04425</name>
</gene>
<organism evidence="1 2">
    <name type="scientific">Sinorhizobium chiapasense</name>
    <dbReference type="NCBI Taxonomy" id="501572"/>
    <lineage>
        <taxon>Bacteria</taxon>
        <taxon>Pseudomonadati</taxon>
        <taxon>Pseudomonadota</taxon>
        <taxon>Alphaproteobacteria</taxon>
        <taxon>Hyphomicrobiales</taxon>
        <taxon>Rhizobiaceae</taxon>
        <taxon>Sinorhizobium/Ensifer group</taxon>
        <taxon>Sinorhizobium</taxon>
    </lineage>
</organism>